<dbReference type="Pfam" id="PF04075">
    <property type="entry name" value="F420H2_quin_red"/>
    <property type="match status" value="1"/>
</dbReference>
<evidence type="ECO:0000256" key="1">
    <source>
        <dbReference type="ARBA" id="ARBA00008710"/>
    </source>
</evidence>
<dbReference type="InterPro" id="IPR004378">
    <property type="entry name" value="F420H2_quin_Rdtase"/>
</dbReference>
<dbReference type="GO" id="GO:0016491">
    <property type="term" value="F:oxidoreductase activity"/>
    <property type="evidence" value="ECO:0007669"/>
    <property type="project" value="InterPro"/>
</dbReference>
<dbReference type="RefSeq" id="WP_114795662.1">
    <property type="nucleotide sequence ID" value="NZ_QQZY01000002.1"/>
</dbReference>
<dbReference type="SUPFAM" id="SSF50475">
    <property type="entry name" value="FMN-binding split barrel"/>
    <property type="match status" value="1"/>
</dbReference>
<protein>
    <submittedName>
        <fullName evidence="3">Deazaflavin-dependent oxidoreductase, nitroreductase family</fullName>
    </submittedName>
</protein>
<name>A0A7M2Z0W9_9ACTN</name>
<comment type="catalytic activity">
    <reaction evidence="2">
        <text>oxidized coenzyme F420-(gamma-L-Glu)(n) + a quinol + H(+) = reduced coenzyme F420-(gamma-L-Glu)(n) + a quinone</text>
        <dbReference type="Rhea" id="RHEA:39663"/>
        <dbReference type="Rhea" id="RHEA-COMP:12939"/>
        <dbReference type="Rhea" id="RHEA-COMP:14378"/>
        <dbReference type="ChEBI" id="CHEBI:15378"/>
        <dbReference type="ChEBI" id="CHEBI:24646"/>
        <dbReference type="ChEBI" id="CHEBI:132124"/>
        <dbReference type="ChEBI" id="CHEBI:133980"/>
        <dbReference type="ChEBI" id="CHEBI:139511"/>
    </reaction>
</comment>
<dbReference type="NCBIfam" id="TIGR00026">
    <property type="entry name" value="hi_GC_TIGR00026"/>
    <property type="match status" value="1"/>
</dbReference>
<sequence>MGLRRAAIKTMGRAHRLVYRASGGRVLGRVAGMPVLLLTTTGRRTGTARTTPLTYFRDGDDLLVVGSNGGEERAPGWLLNLRAHPEATVTIGRERHEVTARTAGAEERARLWPAIVATYPGYAAYERRTTRAIPVVVLARARPGG</sequence>
<dbReference type="Gene3D" id="2.30.110.10">
    <property type="entry name" value="Electron Transport, Fmn-binding Protein, Chain A"/>
    <property type="match status" value="1"/>
</dbReference>
<organism evidence="3 4">
    <name type="scientific">Gaiella occulta</name>
    <dbReference type="NCBI Taxonomy" id="1002870"/>
    <lineage>
        <taxon>Bacteria</taxon>
        <taxon>Bacillati</taxon>
        <taxon>Actinomycetota</taxon>
        <taxon>Thermoleophilia</taxon>
        <taxon>Gaiellales</taxon>
        <taxon>Gaiellaceae</taxon>
        <taxon>Gaiella</taxon>
    </lineage>
</organism>
<dbReference type="EMBL" id="QQZY01000002">
    <property type="protein sequence ID" value="RDI75461.1"/>
    <property type="molecule type" value="Genomic_DNA"/>
</dbReference>
<proteinExistence type="inferred from homology"/>
<evidence type="ECO:0000256" key="2">
    <source>
        <dbReference type="ARBA" id="ARBA00049106"/>
    </source>
</evidence>
<dbReference type="GO" id="GO:0005886">
    <property type="term" value="C:plasma membrane"/>
    <property type="evidence" value="ECO:0007669"/>
    <property type="project" value="TreeGrafter"/>
</dbReference>
<reference evidence="4" key="2">
    <citation type="journal article" date="2019" name="MicrobiologyOpen">
        <title>High-quality draft genome sequence of Gaiella occulta isolated from a 150 meter deep mineral water borehole and comparison with the genome sequences of other deep-branching lineages of the phylum Actinobacteria.</title>
        <authorList>
            <person name="Severino R."/>
            <person name="Froufe H.J.C."/>
            <person name="Barroso C."/>
            <person name="Albuquerque L."/>
            <person name="Lobo-da-Cunha A."/>
            <person name="da Costa M.S."/>
            <person name="Egas C."/>
        </authorList>
    </citation>
    <scope>NUCLEOTIDE SEQUENCE [LARGE SCALE GENOMIC DNA]</scope>
    <source>
        <strain evidence="4">F2-233</strain>
    </source>
</reference>
<dbReference type="AlphaFoldDB" id="A0A7M2Z0W9"/>
<dbReference type="Proteomes" id="UP000254134">
    <property type="component" value="Unassembled WGS sequence"/>
</dbReference>
<dbReference type="PANTHER" id="PTHR39428">
    <property type="entry name" value="F420H(2)-DEPENDENT QUINONE REDUCTASE RV1261C"/>
    <property type="match status" value="1"/>
</dbReference>
<dbReference type="GO" id="GO:0070967">
    <property type="term" value="F:coenzyme F420 binding"/>
    <property type="evidence" value="ECO:0007669"/>
    <property type="project" value="TreeGrafter"/>
</dbReference>
<dbReference type="OrthoDB" id="8225825at2"/>
<comment type="caution">
    <text evidence="3">The sequence shown here is derived from an EMBL/GenBank/DDBJ whole genome shotgun (WGS) entry which is preliminary data.</text>
</comment>
<evidence type="ECO:0000313" key="3">
    <source>
        <dbReference type="EMBL" id="RDI75461.1"/>
    </source>
</evidence>
<reference evidence="3 4" key="1">
    <citation type="submission" date="2018-07" db="EMBL/GenBank/DDBJ databases">
        <title>High-quality-draft genome sequence of Gaiella occulta.</title>
        <authorList>
            <person name="Severino R."/>
            <person name="Froufe H.J.C."/>
            <person name="Rainey F.A."/>
            <person name="Barroso C."/>
            <person name="Albuquerque L."/>
            <person name="Lobo-Da-Cunha A."/>
            <person name="Da Costa M.S."/>
            <person name="Egas C."/>
        </authorList>
    </citation>
    <scope>NUCLEOTIDE SEQUENCE [LARGE SCALE GENOMIC DNA]</scope>
    <source>
        <strain evidence="3 4">F2-233</strain>
    </source>
</reference>
<dbReference type="PANTHER" id="PTHR39428:SF1">
    <property type="entry name" value="F420H(2)-DEPENDENT QUINONE REDUCTASE RV1261C"/>
    <property type="match status" value="1"/>
</dbReference>
<keyword evidence="4" id="KW-1185">Reference proteome</keyword>
<accession>A0A7M2Z0W9</accession>
<evidence type="ECO:0000313" key="4">
    <source>
        <dbReference type="Proteomes" id="UP000254134"/>
    </source>
</evidence>
<gene>
    <name evidence="3" type="ORF">Gocc_1259</name>
</gene>
<dbReference type="InterPro" id="IPR012349">
    <property type="entry name" value="Split_barrel_FMN-bd"/>
</dbReference>
<comment type="similarity">
    <text evidence="1">Belongs to the F420H(2)-dependent quinone reductase family.</text>
</comment>